<feature type="compositionally biased region" description="Low complexity" evidence="1">
    <location>
        <begin position="155"/>
        <end position="164"/>
    </location>
</feature>
<accession>A0A1S3T9E8</accession>
<protein>
    <submittedName>
        <fullName evidence="3">Major centromere autoantigen B-like</fullName>
    </submittedName>
</protein>
<feature type="compositionally biased region" description="Basic and acidic residues" evidence="1">
    <location>
        <begin position="86"/>
        <end position="121"/>
    </location>
</feature>
<name>A0A1S3T9E8_VIGRR</name>
<keyword evidence="2" id="KW-1185">Reference proteome</keyword>
<evidence type="ECO:0000313" key="3">
    <source>
        <dbReference type="RefSeq" id="XP_014490379.1"/>
    </source>
</evidence>
<feature type="region of interest" description="Disordered" evidence="1">
    <location>
        <begin position="86"/>
        <end position="133"/>
    </location>
</feature>
<organism evidence="2 3">
    <name type="scientific">Vigna radiata var. radiata</name>
    <name type="common">Mung bean</name>
    <name type="synonym">Phaseolus aureus</name>
    <dbReference type="NCBI Taxonomy" id="3916"/>
    <lineage>
        <taxon>Eukaryota</taxon>
        <taxon>Viridiplantae</taxon>
        <taxon>Streptophyta</taxon>
        <taxon>Embryophyta</taxon>
        <taxon>Tracheophyta</taxon>
        <taxon>Spermatophyta</taxon>
        <taxon>Magnoliopsida</taxon>
        <taxon>eudicotyledons</taxon>
        <taxon>Gunneridae</taxon>
        <taxon>Pentapetalae</taxon>
        <taxon>rosids</taxon>
        <taxon>fabids</taxon>
        <taxon>Fabales</taxon>
        <taxon>Fabaceae</taxon>
        <taxon>Papilionoideae</taxon>
        <taxon>50 kb inversion clade</taxon>
        <taxon>NPAAA clade</taxon>
        <taxon>indigoferoid/millettioid clade</taxon>
        <taxon>Phaseoleae</taxon>
        <taxon>Vigna</taxon>
    </lineage>
</organism>
<feature type="region of interest" description="Disordered" evidence="1">
    <location>
        <begin position="155"/>
        <end position="176"/>
    </location>
</feature>
<dbReference type="GeneID" id="106753102"/>
<dbReference type="RefSeq" id="XP_014490379.1">
    <property type="nucleotide sequence ID" value="XM_014634893.1"/>
</dbReference>
<evidence type="ECO:0000313" key="2">
    <source>
        <dbReference type="Proteomes" id="UP000087766"/>
    </source>
</evidence>
<gene>
    <name evidence="3" type="primary">LOC106753102</name>
</gene>
<dbReference type="AlphaFoldDB" id="A0A1S3T9E8"/>
<evidence type="ECO:0000256" key="1">
    <source>
        <dbReference type="SAM" id="MobiDB-lite"/>
    </source>
</evidence>
<dbReference type="KEGG" id="vra:106753102"/>
<proteinExistence type="predicted"/>
<feature type="compositionally biased region" description="Acidic residues" evidence="1">
    <location>
        <begin position="122"/>
        <end position="131"/>
    </location>
</feature>
<sequence>MTFRKAGIGRRWRGHVVMRGGLVLENRLEPLIDDTGAMHMANLTRLNGEAHLYVVHVVSEPEVIHMLEYITNDEGQVEGHGEVQKELHGGEEDGDGVEVKGEGDGDVQEVHEGEEDGHGVEVEGDGDDDVEQELHVCEGVVEEEVDLHVNVEVEVESLSESSDNNFDDDDRGLSDEEWKYEELLSATDNDE</sequence>
<dbReference type="Proteomes" id="UP000087766">
    <property type="component" value="Unplaced"/>
</dbReference>
<reference evidence="3" key="1">
    <citation type="submission" date="2025-08" db="UniProtKB">
        <authorList>
            <consortium name="RefSeq"/>
        </authorList>
    </citation>
    <scope>IDENTIFICATION</scope>
    <source>
        <tissue evidence="3">Leaf</tissue>
    </source>
</reference>